<comment type="caution">
    <text evidence="1">The sequence shown here is derived from an EMBL/GenBank/DDBJ whole genome shotgun (WGS) entry which is preliminary data.</text>
</comment>
<evidence type="ECO:0000313" key="3">
    <source>
        <dbReference type="EMBL" id="CAL4780978.1"/>
    </source>
</evidence>
<dbReference type="Proteomes" id="UP001152797">
    <property type="component" value="Unassembled WGS sequence"/>
</dbReference>
<evidence type="ECO:0000313" key="2">
    <source>
        <dbReference type="EMBL" id="CAL1147041.1"/>
    </source>
</evidence>
<accession>A0A9P1FZA3</accession>
<gene>
    <name evidence="1" type="ORF">C1SCF055_LOCUS20394</name>
</gene>
<organism evidence="1">
    <name type="scientific">Cladocopium goreaui</name>
    <dbReference type="NCBI Taxonomy" id="2562237"/>
    <lineage>
        <taxon>Eukaryota</taxon>
        <taxon>Sar</taxon>
        <taxon>Alveolata</taxon>
        <taxon>Dinophyceae</taxon>
        <taxon>Suessiales</taxon>
        <taxon>Symbiodiniaceae</taxon>
        <taxon>Cladocopium</taxon>
    </lineage>
</organism>
<proteinExistence type="predicted"/>
<protein>
    <submittedName>
        <fullName evidence="3">HMG box domain-containing protein</fullName>
    </submittedName>
</protein>
<name>A0A9P1FZA3_9DINO</name>
<evidence type="ECO:0000313" key="4">
    <source>
        <dbReference type="Proteomes" id="UP001152797"/>
    </source>
</evidence>
<evidence type="ECO:0000313" key="1">
    <source>
        <dbReference type="EMBL" id="CAI3993666.1"/>
    </source>
</evidence>
<dbReference type="OrthoDB" id="447374at2759"/>
<dbReference type="AlphaFoldDB" id="A0A9P1FZA3"/>
<dbReference type="EMBL" id="CAMXCT030001859">
    <property type="protein sequence ID" value="CAL4780978.1"/>
    <property type="molecule type" value="Genomic_DNA"/>
</dbReference>
<dbReference type="EMBL" id="CAMXCT020001859">
    <property type="protein sequence ID" value="CAL1147041.1"/>
    <property type="molecule type" value="Genomic_DNA"/>
</dbReference>
<reference evidence="1" key="1">
    <citation type="submission" date="2022-10" db="EMBL/GenBank/DDBJ databases">
        <authorList>
            <person name="Chen Y."/>
            <person name="Dougan E. K."/>
            <person name="Chan C."/>
            <person name="Rhodes N."/>
            <person name="Thang M."/>
        </authorList>
    </citation>
    <scope>NUCLEOTIDE SEQUENCE</scope>
</reference>
<reference evidence="2" key="2">
    <citation type="submission" date="2024-04" db="EMBL/GenBank/DDBJ databases">
        <authorList>
            <person name="Chen Y."/>
            <person name="Shah S."/>
            <person name="Dougan E. K."/>
            <person name="Thang M."/>
            <person name="Chan C."/>
        </authorList>
    </citation>
    <scope>NUCLEOTIDE SEQUENCE [LARGE SCALE GENOMIC DNA]</scope>
</reference>
<sequence length="174" mass="19747">MRQAQVAFSAAHPGKRYRHEKPDIKNLIEKKDENYVDVMVWHSLKKFCDDSYPEMKFKTDEARKKYVIKKGLKVQKDEHGREGVAMAKDGADDTKEIRVGKRLSASKLKRFSYGEDADRNEMAAQHLKNSSNLKVAVNTKDCVSFCLIPPKPAAVWCGTGDFFCRLEAADGFPC</sequence>
<dbReference type="EMBL" id="CAMXCT010001859">
    <property type="protein sequence ID" value="CAI3993666.1"/>
    <property type="molecule type" value="Genomic_DNA"/>
</dbReference>
<keyword evidence="4" id="KW-1185">Reference proteome</keyword>